<dbReference type="Proteomes" id="UP001206692">
    <property type="component" value="Unassembled WGS sequence"/>
</dbReference>
<comment type="caution">
    <text evidence="13">The sequence shown here is derived from an EMBL/GenBank/DDBJ whole genome shotgun (WGS) entry which is preliminary data.</text>
</comment>
<comment type="similarity">
    <text evidence="1 9 10">Belongs to the class-I aminoacyl-tRNA synthetase family.</text>
</comment>
<keyword evidence="6 9" id="KW-0648">Protein biosynthesis</keyword>
<dbReference type="InterPro" id="IPR001278">
    <property type="entry name" value="Arg-tRNA-ligase"/>
</dbReference>
<dbReference type="PANTHER" id="PTHR11956:SF5">
    <property type="entry name" value="ARGININE--TRNA LIGASE, CYTOPLASMIC"/>
    <property type="match status" value="1"/>
</dbReference>
<dbReference type="Gene3D" id="3.30.1360.70">
    <property type="entry name" value="Arginyl tRNA synthetase N-terminal domain"/>
    <property type="match status" value="1"/>
</dbReference>
<evidence type="ECO:0000256" key="6">
    <source>
        <dbReference type="ARBA" id="ARBA00022917"/>
    </source>
</evidence>
<dbReference type="InterPro" id="IPR008909">
    <property type="entry name" value="DALR_anticod-bd"/>
</dbReference>
<dbReference type="Pfam" id="PF00750">
    <property type="entry name" value="tRNA-synt_1d"/>
    <property type="match status" value="1"/>
</dbReference>
<dbReference type="Pfam" id="PF05746">
    <property type="entry name" value="DALR_1"/>
    <property type="match status" value="1"/>
</dbReference>
<keyword evidence="4 9" id="KW-0547">Nucleotide-binding</keyword>
<dbReference type="InterPro" id="IPR036695">
    <property type="entry name" value="Arg-tRNA-synth_N_sf"/>
</dbReference>
<dbReference type="PRINTS" id="PR01038">
    <property type="entry name" value="TRNASYNTHARG"/>
</dbReference>
<dbReference type="EC" id="6.1.1.19" evidence="9"/>
<dbReference type="Pfam" id="PF03485">
    <property type="entry name" value="Arg_tRNA_synt_N"/>
    <property type="match status" value="1"/>
</dbReference>
<evidence type="ECO:0000256" key="2">
    <source>
        <dbReference type="ARBA" id="ARBA00022490"/>
    </source>
</evidence>
<evidence type="ECO:0000256" key="7">
    <source>
        <dbReference type="ARBA" id="ARBA00023146"/>
    </source>
</evidence>
<dbReference type="InterPro" id="IPR005148">
    <property type="entry name" value="Arg-tRNA-synth_N"/>
</dbReference>
<dbReference type="SUPFAM" id="SSF52374">
    <property type="entry name" value="Nucleotidylyl transferase"/>
    <property type="match status" value="1"/>
</dbReference>
<comment type="subunit">
    <text evidence="9">Monomer.</text>
</comment>
<dbReference type="CDD" id="cd00671">
    <property type="entry name" value="ArgRS_core"/>
    <property type="match status" value="1"/>
</dbReference>
<evidence type="ECO:0000256" key="8">
    <source>
        <dbReference type="ARBA" id="ARBA00049339"/>
    </source>
</evidence>
<dbReference type="GO" id="GO:0004814">
    <property type="term" value="F:arginine-tRNA ligase activity"/>
    <property type="evidence" value="ECO:0007669"/>
    <property type="project" value="UniProtKB-EC"/>
</dbReference>
<dbReference type="SUPFAM" id="SSF47323">
    <property type="entry name" value="Anticodon-binding domain of a subclass of class I aminoacyl-tRNA synthetases"/>
    <property type="match status" value="1"/>
</dbReference>
<organism evidence="13 14">
    <name type="scientific">Megasphaera massiliensis</name>
    <dbReference type="NCBI Taxonomy" id="1232428"/>
    <lineage>
        <taxon>Bacteria</taxon>
        <taxon>Bacillati</taxon>
        <taxon>Bacillota</taxon>
        <taxon>Negativicutes</taxon>
        <taxon>Veillonellales</taxon>
        <taxon>Veillonellaceae</taxon>
        <taxon>Megasphaera</taxon>
    </lineage>
</organism>
<dbReference type="PANTHER" id="PTHR11956">
    <property type="entry name" value="ARGINYL-TRNA SYNTHETASE"/>
    <property type="match status" value="1"/>
</dbReference>
<feature type="domain" description="Arginyl tRNA synthetase N-terminal" evidence="12">
    <location>
        <begin position="5"/>
        <end position="92"/>
    </location>
</feature>
<dbReference type="SUPFAM" id="SSF55190">
    <property type="entry name" value="Arginyl-tRNA synthetase (ArgRS), N-terminal 'additional' domain"/>
    <property type="match status" value="1"/>
</dbReference>
<reference evidence="13 14" key="1">
    <citation type="submission" date="2022-06" db="EMBL/GenBank/DDBJ databases">
        <title>Isolation of gut microbiota from human fecal samples.</title>
        <authorList>
            <person name="Pamer E.G."/>
            <person name="Barat B."/>
            <person name="Waligurski E."/>
            <person name="Medina S."/>
            <person name="Paddock L."/>
            <person name="Mostad J."/>
        </authorList>
    </citation>
    <scope>NUCLEOTIDE SEQUENCE [LARGE SCALE GENOMIC DNA]</scope>
    <source>
        <strain evidence="13 14">DFI.1.1</strain>
    </source>
</reference>
<sequence length="554" mass="62294">MEMKDLLKQGITEALKKAMDKGTLPAGDYPDVALEVPPQKEFGDFASNIAMQSARVAHKAPKLIAQAIVDEMDYPWLERAEIAGAGFINFFLKNDVIYDTLKQILAAGDAYGKAPLREDDSVQVEYVSANPTGPLHVGHGRGAAYGSTLVNLLRAAGYNVQAEYYINDAGNQMNNLAASVNARYLELLGRPSEIPENGYHGHDIIETAQAIIDQDGDKYLDMPEEERLTLFKDRAYVEKLKALKRDLEHFNVSYDNWFSERTLHPDAIKAACDVLQGRGKIYEKDGALWLKSTDYGDDKDRVVIRDNGVPTYLAADIAYHKNKYDRGFKTMINIWGADHHGYVARVKAAMAALGYDTAQLEVLLLQMVSLFRDGQQVKMSKRTGQAITLNELIEEVGTDAARYFFIMRSLDTQLDFDLDLAKSHSNENPVYYIQYAHARIYSIYRQAKEAGADLDSNWSDVKWDTLTNDYELELIKKMAAFPEEIQNAARERAPHRIAHFVHELASLFHAFYNHCRIIQEDKDLEKARLALVTAVRITIANSLAILGVSAPEKM</sequence>
<evidence type="ECO:0000256" key="1">
    <source>
        <dbReference type="ARBA" id="ARBA00005594"/>
    </source>
</evidence>
<keyword evidence="14" id="KW-1185">Reference proteome</keyword>
<protein>
    <recommendedName>
        <fullName evidence="9">Arginine--tRNA ligase</fullName>
        <ecNumber evidence="9">6.1.1.19</ecNumber>
    </recommendedName>
    <alternativeName>
        <fullName evidence="9">Arginyl-tRNA synthetase</fullName>
        <shortName evidence="9">ArgRS</shortName>
    </alternativeName>
</protein>
<dbReference type="SMART" id="SM01016">
    <property type="entry name" value="Arg_tRNA_synt_N"/>
    <property type="match status" value="1"/>
</dbReference>
<accession>A0ABT1SRQ9</accession>
<evidence type="ECO:0000313" key="13">
    <source>
        <dbReference type="EMBL" id="MCQ5342005.1"/>
    </source>
</evidence>
<evidence type="ECO:0000256" key="3">
    <source>
        <dbReference type="ARBA" id="ARBA00022598"/>
    </source>
</evidence>
<keyword evidence="7 9" id="KW-0030">Aminoacyl-tRNA synthetase</keyword>
<feature type="domain" description="DALR anticodon binding" evidence="11">
    <location>
        <begin position="433"/>
        <end position="554"/>
    </location>
</feature>
<proteinExistence type="inferred from homology"/>
<keyword evidence="2 9" id="KW-0963">Cytoplasm</keyword>
<keyword evidence="5 9" id="KW-0067">ATP-binding</keyword>
<dbReference type="InterPro" id="IPR035684">
    <property type="entry name" value="ArgRS_core"/>
</dbReference>
<dbReference type="InterPro" id="IPR001412">
    <property type="entry name" value="aa-tRNA-synth_I_CS"/>
</dbReference>
<evidence type="ECO:0000256" key="5">
    <source>
        <dbReference type="ARBA" id="ARBA00022840"/>
    </source>
</evidence>
<dbReference type="Gene3D" id="3.40.50.620">
    <property type="entry name" value="HUPs"/>
    <property type="match status" value="1"/>
</dbReference>
<evidence type="ECO:0000256" key="10">
    <source>
        <dbReference type="RuleBase" id="RU363038"/>
    </source>
</evidence>
<gene>
    <name evidence="9 13" type="primary">argS</name>
    <name evidence="13" type="ORF">NE675_02975</name>
</gene>
<dbReference type="SMART" id="SM00836">
    <property type="entry name" value="DALR_1"/>
    <property type="match status" value="1"/>
</dbReference>
<keyword evidence="3 9" id="KW-0436">Ligase</keyword>
<dbReference type="RefSeq" id="WP_062411431.1">
    <property type="nucleotide sequence ID" value="NZ_JAJCIO010000003.1"/>
</dbReference>
<name>A0ABT1SRQ9_9FIRM</name>
<evidence type="ECO:0000256" key="4">
    <source>
        <dbReference type="ARBA" id="ARBA00022741"/>
    </source>
</evidence>
<dbReference type="EMBL" id="JANGEW010000003">
    <property type="protein sequence ID" value="MCQ5342005.1"/>
    <property type="molecule type" value="Genomic_DNA"/>
</dbReference>
<dbReference type="PROSITE" id="PS00178">
    <property type="entry name" value="AA_TRNA_LIGASE_I"/>
    <property type="match status" value="1"/>
</dbReference>
<dbReference type="Gene3D" id="1.10.730.10">
    <property type="entry name" value="Isoleucyl-tRNA Synthetase, Domain 1"/>
    <property type="match status" value="1"/>
</dbReference>
<dbReference type="InterPro" id="IPR009080">
    <property type="entry name" value="tRNAsynth_Ia_anticodon-bd"/>
</dbReference>
<dbReference type="HAMAP" id="MF_00123">
    <property type="entry name" value="Arg_tRNA_synth"/>
    <property type="match status" value="1"/>
</dbReference>
<evidence type="ECO:0000259" key="12">
    <source>
        <dbReference type="SMART" id="SM01016"/>
    </source>
</evidence>
<comment type="subcellular location">
    <subcellularLocation>
        <location evidence="9">Cytoplasm</location>
    </subcellularLocation>
</comment>
<dbReference type="CDD" id="cd07956">
    <property type="entry name" value="Anticodon_Ia_Arg"/>
    <property type="match status" value="1"/>
</dbReference>
<dbReference type="NCBIfam" id="TIGR00456">
    <property type="entry name" value="argS"/>
    <property type="match status" value="1"/>
</dbReference>
<evidence type="ECO:0000256" key="9">
    <source>
        <dbReference type="HAMAP-Rule" id="MF_00123"/>
    </source>
</evidence>
<dbReference type="InterPro" id="IPR014729">
    <property type="entry name" value="Rossmann-like_a/b/a_fold"/>
</dbReference>
<comment type="catalytic activity">
    <reaction evidence="8 9">
        <text>tRNA(Arg) + L-arginine + ATP = L-arginyl-tRNA(Arg) + AMP + diphosphate</text>
        <dbReference type="Rhea" id="RHEA:20301"/>
        <dbReference type="Rhea" id="RHEA-COMP:9658"/>
        <dbReference type="Rhea" id="RHEA-COMP:9673"/>
        <dbReference type="ChEBI" id="CHEBI:30616"/>
        <dbReference type="ChEBI" id="CHEBI:32682"/>
        <dbReference type="ChEBI" id="CHEBI:33019"/>
        <dbReference type="ChEBI" id="CHEBI:78442"/>
        <dbReference type="ChEBI" id="CHEBI:78513"/>
        <dbReference type="ChEBI" id="CHEBI:456215"/>
        <dbReference type="EC" id="6.1.1.19"/>
    </reaction>
</comment>
<evidence type="ECO:0000259" key="11">
    <source>
        <dbReference type="SMART" id="SM00836"/>
    </source>
</evidence>
<evidence type="ECO:0000313" key="14">
    <source>
        <dbReference type="Proteomes" id="UP001206692"/>
    </source>
</evidence>
<feature type="short sequence motif" description="'HIGH' region" evidence="9">
    <location>
        <begin position="129"/>
        <end position="139"/>
    </location>
</feature>